<comment type="subcellular location">
    <subcellularLocation>
        <location evidence="1">Mitochondrion inner membrane</location>
        <topology evidence="1">Peripheral membrane protein</topology>
        <orientation evidence="1">Matrix side</orientation>
    </subcellularLocation>
</comment>
<keyword evidence="8" id="KW-0472">Membrane</keyword>
<comment type="similarity">
    <text evidence="9">Belongs to the peptidase M16 family. UQCRC2/QCR2 subfamily.</text>
</comment>
<gene>
    <name evidence="12" type="ORF">A7U60_g1264</name>
</gene>
<evidence type="ECO:0000256" key="10">
    <source>
        <dbReference type="ARBA" id="ARBA00040751"/>
    </source>
</evidence>
<dbReference type="FunFam" id="3.30.830.10:FF:000021">
    <property type="entry name" value="Cytochrome b-c1 complex subunit 2"/>
    <property type="match status" value="1"/>
</dbReference>
<evidence type="ECO:0000256" key="9">
    <source>
        <dbReference type="ARBA" id="ARBA00038146"/>
    </source>
</evidence>
<name>A0A9Q5NEU8_SANBA</name>
<dbReference type="InterPro" id="IPR011765">
    <property type="entry name" value="Pept_M16_N"/>
</dbReference>
<keyword evidence="4" id="KW-0999">Mitochondrion inner membrane</keyword>
<evidence type="ECO:0000256" key="8">
    <source>
        <dbReference type="ARBA" id="ARBA00023136"/>
    </source>
</evidence>
<evidence type="ECO:0000313" key="13">
    <source>
        <dbReference type="Proteomes" id="UP000757232"/>
    </source>
</evidence>
<keyword evidence="3" id="KW-0679">Respiratory chain</keyword>
<dbReference type="Gene3D" id="3.30.830.10">
    <property type="entry name" value="Metalloenzyme, LuxS/M16 peptidase-like"/>
    <property type="match status" value="2"/>
</dbReference>
<evidence type="ECO:0000256" key="7">
    <source>
        <dbReference type="ARBA" id="ARBA00023128"/>
    </source>
</evidence>
<feature type="domain" description="Peptidase M16 N-terminal" evidence="11">
    <location>
        <begin position="61"/>
        <end position="209"/>
    </location>
</feature>
<sequence length="463" mass="48933">MLARAKPVEDYSTARTFTVHRVRQRRRRKRTSMLAARATARRATRLLRTFATAVDVSGVKVAAVDNGQPTSAVTFLFKAGSRYETKPGLANVLKNFSFKACILFYLRKIDLYRTVREAELLGGVLSTSLTREHLALTAEFLRGDEDAFVDILSSVVSSSKFSPWELKESVLPTIEAETSAASADPTAVAIELAHAIAFHSGLGSSIFAPSHPSFTIEDVKSFAGQAFSKDNLVVLGTGIDQEALSRLLEKNLKVTSTGAALSSPASQYFGGETRLSLTEGPQTVFVGFGKAGTPPPEVAVLAAHLSTTPSIKWSASLSPIASAIPAGTSVRPVLLPYSDATLFGLLVQGESASDVREAAAASVKILRDTTATGSVKPEELKAAIAKAKFAAASAVEDREGFISTFGPKVLSGSETSLSSLYSALDGVTASNFTKVTSSLVKTTPTFIAIGDTTALPYKSEIGL</sequence>
<evidence type="ECO:0000256" key="4">
    <source>
        <dbReference type="ARBA" id="ARBA00022792"/>
    </source>
</evidence>
<dbReference type="EMBL" id="LNZH02000085">
    <property type="protein sequence ID" value="OCB91489.1"/>
    <property type="molecule type" value="Genomic_DNA"/>
</dbReference>
<dbReference type="SUPFAM" id="SSF63411">
    <property type="entry name" value="LuxS/MPP-like metallohydrolase"/>
    <property type="match status" value="2"/>
</dbReference>
<evidence type="ECO:0000256" key="2">
    <source>
        <dbReference type="ARBA" id="ARBA00022448"/>
    </source>
</evidence>
<dbReference type="OrthoDB" id="6369905at2759"/>
<dbReference type="InterPro" id="IPR011249">
    <property type="entry name" value="Metalloenz_LuxS/M16"/>
</dbReference>
<evidence type="ECO:0000259" key="11">
    <source>
        <dbReference type="Pfam" id="PF00675"/>
    </source>
</evidence>
<evidence type="ECO:0000256" key="5">
    <source>
        <dbReference type="ARBA" id="ARBA00022946"/>
    </source>
</evidence>
<keyword evidence="6" id="KW-0249">Electron transport</keyword>
<evidence type="ECO:0000256" key="6">
    <source>
        <dbReference type="ARBA" id="ARBA00022982"/>
    </source>
</evidence>
<accession>A0A9Q5NEU8</accession>
<keyword evidence="2" id="KW-0813">Transport</keyword>
<dbReference type="GO" id="GO:0046872">
    <property type="term" value="F:metal ion binding"/>
    <property type="evidence" value="ECO:0007669"/>
    <property type="project" value="InterPro"/>
</dbReference>
<comment type="caution">
    <text evidence="12">The sequence shown here is derived from an EMBL/GenBank/DDBJ whole genome shotgun (WGS) entry which is preliminary data.</text>
</comment>
<dbReference type="Pfam" id="PF00675">
    <property type="entry name" value="Peptidase_M16"/>
    <property type="match status" value="1"/>
</dbReference>
<dbReference type="InterPro" id="IPR050361">
    <property type="entry name" value="MPP/UQCRC_Complex"/>
</dbReference>
<keyword evidence="5" id="KW-0809">Transit peptide</keyword>
<dbReference type="PANTHER" id="PTHR11851">
    <property type="entry name" value="METALLOPROTEASE"/>
    <property type="match status" value="1"/>
</dbReference>
<dbReference type="GO" id="GO:0005743">
    <property type="term" value="C:mitochondrial inner membrane"/>
    <property type="evidence" value="ECO:0007669"/>
    <property type="project" value="UniProtKB-SubCell"/>
</dbReference>
<evidence type="ECO:0000313" key="12">
    <source>
        <dbReference type="EMBL" id="OCB91489.1"/>
    </source>
</evidence>
<dbReference type="AlphaFoldDB" id="A0A9Q5NEU8"/>
<dbReference type="PANTHER" id="PTHR11851:SF209">
    <property type="entry name" value="CYTOCHROME B-C1 COMPLEX SUBUNIT 2, MITOCHONDRIAL"/>
    <property type="match status" value="1"/>
</dbReference>
<protein>
    <recommendedName>
        <fullName evidence="10">Cytochrome b-c1 complex subunit 2, mitochondrial</fullName>
    </recommendedName>
</protein>
<proteinExistence type="inferred from homology"/>
<dbReference type="Proteomes" id="UP000757232">
    <property type="component" value="Unassembled WGS sequence"/>
</dbReference>
<organism evidence="12 13">
    <name type="scientific">Sanghuangporus baumii</name>
    <name type="common">Phellinus baumii</name>
    <dbReference type="NCBI Taxonomy" id="108892"/>
    <lineage>
        <taxon>Eukaryota</taxon>
        <taxon>Fungi</taxon>
        <taxon>Dikarya</taxon>
        <taxon>Basidiomycota</taxon>
        <taxon>Agaricomycotina</taxon>
        <taxon>Agaricomycetes</taxon>
        <taxon>Hymenochaetales</taxon>
        <taxon>Hymenochaetaceae</taxon>
        <taxon>Sanghuangporus</taxon>
    </lineage>
</organism>
<keyword evidence="7" id="KW-0496">Mitochondrion</keyword>
<keyword evidence="13" id="KW-1185">Reference proteome</keyword>
<evidence type="ECO:0000256" key="1">
    <source>
        <dbReference type="ARBA" id="ARBA00004443"/>
    </source>
</evidence>
<evidence type="ECO:0000256" key="3">
    <source>
        <dbReference type="ARBA" id="ARBA00022660"/>
    </source>
</evidence>
<reference evidence="12" key="1">
    <citation type="submission" date="2016-06" db="EMBL/GenBank/DDBJ databases">
        <title>Draft Genome sequence of the fungus Inonotus baumii.</title>
        <authorList>
            <person name="Zhu H."/>
            <person name="Lin W."/>
        </authorList>
    </citation>
    <scope>NUCLEOTIDE SEQUENCE</scope>
    <source>
        <strain evidence="12">821</strain>
    </source>
</reference>